<dbReference type="Proteomes" id="UP000694523">
    <property type="component" value="Unplaced"/>
</dbReference>
<name>A0A8C6UNB5_9GOBI</name>
<dbReference type="Ensembl" id="ENSNMLT00000043424.1">
    <property type="protein sequence ID" value="ENSNMLP00000039023.1"/>
    <property type="gene ID" value="ENSNMLG00000024042.1"/>
</dbReference>
<dbReference type="AlphaFoldDB" id="A0A8C6UNB5"/>
<evidence type="ECO:0000256" key="2">
    <source>
        <dbReference type="SAM" id="Coils"/>
    </source>
</evidence>
<evidence type="ECO:0000256" key="3">
    <source>
        <dbReference type="SAM" id="MobiDB-lite"/>
    </source>
</evidence>
<dbReference type="PANTHER" id="PTHR28663:SF1">
    <property type="entry name" value="CILIA- AND FLAGELLA- ASSOCIATED PROTEIN 210"/>
    <property type="match status" value="1"/>
</dbReference>
<dbReference type="PANTHER" id="PTHR28663">
    <property type="entry name" value="COILED-COIL DOMAIN-CONTAINING PROTEIN 173"/>
    <property type="match status" value="1"/>
</dbReference>
<evidence type="ECO:0000313" key="6">
    <source>
        <dbReference type="Proteomes" id="UP000694523"/>
    </source>
</evidence>
<dbReference type="Pfam" id="PF13868">
    <property type="entry name" value="TPH"/>
    <property type="match status" value="1"/>
</dbReference>
<proteinExistence type="predicted"/>
<evidence type="ECO:0000313" key="5">
    <source>
        <dbReference type="Ensembl" id="ENSNMLP00000039023.1"/>
    </source>
</evidence>
<dbReference type="InterPro" id="IPR043597">
    <property type="entry name" value="TPH_dom"/>
</dbReference>
<feature type="coiled-coil region" evidence="2">
    <location>
        <begin position="75"/>
        <end position="107"/>
    </location>
</feature>
<feature type="coiled-coil region" evidence="2">
    <location>
        <begin position="301"/>
        <end position="401"/>
    </location>
</feature>
<feature type="region of interest" description="Disordered" evidence="3">
    <location>
        <begin position="224"/>
        <end position="255"/>
    </location>
</feature>
<feature type="region of interest" description="Disordered" evidence="3">
    <location>
        <begin position="152"/>
        <end position="171"/>
    </location>
</feature>
<evidence type="ECO:0000259" key="4">
    <source>
        <dbReference type="Pfam" id="PF13868"/>
    </source>
</evidence>
<feature type="compositionally biased region" description="Basic and acidic residues" evidence="3">
    <location>
        <begin position="224"/>
        <end position="244"/>
    </location>
</feature>
<keyword evidence="6" id="KW-1185">Reference proteome</keyword>
<dbReference type="InterPro" id="IPR039986">
    <property type="entry name" value="CFAP210"/>
</dbReference>
<keyword evidence="1 2" id="KW-0175">Coiled coil</keyword>
<reference evidence="5" key="2">
    <citation type="submission" date="2025-09" db="UniProtKB">
        <authorList>
            <consortium name="Ensembl"/>
        </authorList>
    </citation>
    <scope>IDENTIFICATION</scope>
</reference>
<dbReference type="GO" id="GO:0005879">
    <property type="term" value="C:axonemal microtubule"/>
    <property type="evidence" value="ECO:0007669"/>
    <property type="project" value="TreeGrafter"/>
</dbReference>
<sequence>MDRIPDLRKVTILSKSESMRIQDQLKNMNRQQERRIEEAKKREAMHLQSKEVVKRWSNTILGKRQEMLKAKAIQEKTEEERRKQLDLEEAKYKEEKRKEAIEKAETQLFYQTDRIKGLHGAYLLSHVLKEREAQIELKQRIKGAAEDVEKTLSGRAKARDEEALRQEEEKARQKKMETLAVVEELKNQMRKNVLAKEHEELLKQQDGKEIQQLHELHLWEQRREQEQQKEERKQLMQAHQDHLTNRQQENEITDQKEQMEKKQIELYLTAKQKMTKLRRDKEKELIRETQMRREMIWEKLAKTQQEQVDNEEQRIARAVTEREAREAQQKLEQEERRAALMESIVTHRESLRQEKARMKEMTKKKNQEILQAEKKAHEICAEKEQLKAQKKKEELRKLQEFHKTQMVEKQLKQKQQKQDHVEFEAINDQMRAGEEYEFQLYAKDVIRAAEEAKLNVAPLYKAAREGIGGGAGPAFNGVRPSYVVQDSSGAQMPSYISGATQNIKTLNEAVNIEHAKKRLGFTYL</sequence>
<organism evidence="5 6">
    <name type="scientific">Neogobius melanostomus</name>
    <name type="common">round goby</name>
    <dbReference type="NCBI Taxonomy" id="47308"/>
    <lineage>
        <taxon>Eukaryota</taxon>
        <taxon>Metazoa</taxon>
        <taxon>Chordata</taxon>
        <taxon>Craniata</taxon>
        <taxon>Vertebrata</taxon>
        <taxon>Euteleostomi</taxon>
        <taxon>Actinopterygii</taxon>
        <taxon>Neopterygii</taxon>
        <taxon>Teleostei</taxon>
        <taxon>Neoteleostei</taxon>
        <taxon>Acanthomorphata</taxon>
        <taxon>Gobiaria</taxon>
        <taxon>Gobiiformes</taxon>
        <taxon>Gobioidei</taxon>
        <taxon>Gobiidae</taxon>
        <taxon>Benthophilinae</taxon>
        <taxon>Neogobiini</taxon>
        <taxon>Neogobius</taxon>
    </lineage>
</organism>
<protein>
    <submittedName>
        <fullName evidence="5">Coiled-coil domain containing 173</fullName>
    </submittedName>
</protein>
<reference evidence="5" key="1">
    <citation type="submission" date="2025-08" db="UniProtKB">
        <authorList>
            <consortium name="Ensembl"/>
        </authorList>
    </citation>
    <scope>IDENTIFICATION</scope>
</reference>
<evidence type="ECO:0000256" key="1">
    <source>
        <dbReference type="ARBA" id="ARBA00023054"/>
    </source>
</evidence>
<feature type="domain" description="Trichohyalin-plectin-homology" evidence="4">
    <location>
        <begin position="111"/>
        <end position="452"/>
    </location>
</feature>
<accession>A0A8C6UNB5</accession>